<dbReference type="VEuPathDB" id="PlasmoDB:PCOAH_00003890"/>
<name>A0A1B1DU14_9APIC</name>
<dbReference type="KEGG" id="pcot:PCOAH_00003890"/>
<keyword evidence="3" id="KW-1185">Reference proteome</keyword>
<dbReference type="OrthoDB" id="383226at2759"/>
<dbReference type="AlphaFoldDB" id="A0A1B1DU14"/>
<accession>A0A1B1DU14</accession>
<proteinExistence type="predicted"/>
<dbReference type="InterPro" id="IPR008780">
    <property type="entry name" value="Plasmodium_Vir"/>
</dbReference>
<evidence type="ECO:0000313" key="3">
    <source>
        <dbReference type="Proteomes" id="UP000092716"/>
    </source>
</evidence>
<organism evidence="2 3">
    <name type="scientific">Plasmodium coatneyi</name>
    <dbReference type="NCBI Taxonomy" id="208452"/>
    <lineage>
        <taxon>Eukaryota</taxon>
        <taxon>Sar</taxon>
        <taxon>Alveolata</taxon>
        <taxon>Apicomplexa</taxon>
        <taxon>Aconoidasida</taxon>
        <taxon>Haemosporida</taxon>
        <taxon>Plasmodiidae</taxon>
        <taxon>Plasmodium</taxon>
    </lineage>
</organism>
<reference evidence="3" key="1">
    <citation type="submission" date="2016-06" db="EMBL/GenBank/DDBJ databases">
        <title>First high quality genome sequence of Plasmodium coatneyi using continuous long reads from single molecule, real-time sequencing.</title>
        <authorList>
            <person name="Chien J.-T."/>
            <person name="Pakala S.B."/>
            <person name="Geraldo J.A."/>
            <person name="Lapp S.A."/>
            <person name="Barnwell J.W."/>
            <person name="Kissinger J.C."/>
            <person name="Galinski M.R."/>
            <person name="Humphrey J.C."/>
        </authorList>
    </citation>
    <scope>NUCLEOTIDE SEQUENCE [LARGE SCALE GENOMIC DNA]</scope>
    <source>
        <strain evidence="3">Hackeri</strain>
    </source>
</reference>
<sequence length="383" mass="43244">MNGLKNISEPHRSPSEVQFYDKLGAATRVECTSISGSTESLKNTLGGALKNYLGFKGSEDNIANAYCLACQRNEHVYHNGEPCYFFYYWLGDTYWNKARKDDLSGALEAIYTTLGSKVHGKKCNVKYDDVDKDLFLKRKVIFDYYYNYKTERKKFLNNESNCNNDWFNYRETIITACKAVEKDCEAGNSKNSLYCKDFKDKYEAYCEIVQQLQWTCNQISNLKGAVEEEKTTCSSAKDQLQNQITQEKKAASSAAKTAASKAQSNLSEAVSKATTTTALSSIFGTLAMTTVLPFLLYKYKPWSFWFGNHTSGNGGGRRKRRRRSVGRDIDTLTDDSTTYSILDNSTENSTVSSVAYNTRPSTREREGRNNNEGGRGMVGYQNM</sequence>
<dbReference type="Pfam" id="PF05795">
    <property type="entry name" value="Plasmodium_Vir"/>
    <property type="match status" value="1"/>
</dbReference>
<dbReference type="RefSeq" id="XP_019912770.1">
    <property type="nucleotide sequence ID" value="XM_020057204.1"/>
</dbReference>
<feature type="region of interest" description="Disordered" evidence="1">
    <location>
        <begin position="350"/>
        <end position="383"/>
    </location>
</feature>
<protein>
    <submittedName>
        <fullName evidence="2">KIR-like protein</fullName>
    </submittedName>
</protein>
<evidence type="ECO:0000313" key="2">
    <source>
        <dbReference type="EMBL" id="ANQ06075.1"/>
    </source>
</evidence>
<gene>
    <name evidence="2" type="ORF">PCOAH_00003890</name>
</gene>
<dbReference type="Proteomes" id="UP000092716">
    <property type="component" value="Chromosome 2"/>
</dbReference>
<dbReference type="EMBL" id="CP016240">
    <property type="protein sequence ID" value="ANQ06075.1"/>
    <property type="molecule type" value="Genomic_DNA"/>
</dbReference>
<feature type="compositionally biased region" description="Polar residues" evidence="1">
    <location>
        <begin position="350"/>
        <end position="360"/>
    </location>
</feature>
<evidence type="ECO:0000256" key="1">
    <source>
        <dbReference type="SAM" id="MobiDB-lite"/>
    </source>
</evidence>
<dbReference type="GeneID" id="30907109"/>